<dbReference type="KEGG" id="lak:106163759"/>
<name>A0A1S3IG99_LINAN</name>
<evidence type="ECO:0000313" key="11">
    <source>
        <dbReference type="RefSeq" id="XP_013396891.1"/>
    </source>
</evidence>
<feature type="coiled-coil region" evidence="7">
    <location>
        <begin position="98"/>
        <end position="154"/>
    </location>
</feature>
<evidence type="ECO:0000256" key="4">
    <source>
        <dbReference type="ARBA" id="ARBA00023273"/>
    </source>
</evidence>
<gene>
    <name evidence="11" type="primary">LOC106163759</name>
</gene>
<evidence type="ECO:0000256" key="6">
    <source>
        <dbReference type="ARBA" id="ARBA00033773"/>
    </source>
</evidence>
<evidence type="ECO:0000256" key="1">
    <source>
        <dbReference type="ARBA" id="ARBA00004138"/>
    </source>
</evidence>
<dbReference type="PANTHER" id="PTHR31183:SF1">
    <property type="entry name" value="CILIA- AND FLAGELLA-ASSOCIATED PROTEIN 53"/>
    <property type="match status" value="1"/>
</dbReference>
<evidence type="ECO:0000256" key="8">
    <source>
        <dbReference type="SAM" id="MobiDB-lite"/>
    </source>
</evidence>
<evidence type="ECO:0000256" key="2">
    <source>
        <dbReference type="ARBA" id="ARBA00023054"/>
    </source>
</evidence>
<dbReference type="InParanoid" id="A0A1S3IG99"/>
<organism evidence="10 11">
    <name type="scientific">Lingula anatina</name>
    <name type="common">Brachiopod</name>
    <name type="synonym">Lingula unguis</name>
    <dbReference type="NCBI Taxonomy" id="7574"/>
    <lineage>
        <taxon>Eukaryota</taxon>
        <taxon>Metazoa</taxon>
        <taxon>Spiralia</taxon>
        <taxon>Lophotrochozoa</taxon>
        <taxon>Brachiopoda</taxon>
        <taxon>Linguliformea</taxon>
        <taxon>Lingulata</taxon>
        <taxon>Lingulida</taxon>
        <taxon>Linguloidea</taxon>
        <taxon>Lingulidae</taxon>
        <taxon>Lingula</taxon>
    </lineage>
</organism>
<feature type="coiled-coil region" evidence="7">
    <location>
        <begin position="234"/>
        <end position="366"/>
    </location>
</feature>
<keyword evidence="2 7" id="KW-0175">Coiled coil</keyword>
<protein>
    <recommendedName>
        <fullName evidence="6">Cilia- and flagella-associated protein 53</fullName>
    </recommendedName>
</protein>
<keyword evidence="3" id="KW-0969">Cilium</keyword>
<dbReference type="OrthoDB" id="75950at2759"/>
<evidence type="ECO:0000259" key="9">
    <source>
        <dbReference type="Pfam" id="PF13868"/>
    </source>
</evidence>
<keyword evidence="11" id="KW-0282">Flagellum</keyword>
<feature type="compositionally biased region" description="Basic residues" evidence="8">
    <location>
        <begin position="1"/>
        <end position="11"/>
    </location>
</feature>
<evidence type="ECO:0000256" key="7">
    <source>
        <dbReference type="SAM" id="Coils"/>
    </source>
</evidence>
<dbReference type="Pfam" id="PF13868">
    <property type="entry name" value="TPH"/>
    <property type="match status" value="1"/>
</dbReference>
<evidence type="ECO:0000256" key="5">
    <source>
        <dbReference type="ARBA" id="ARBA00033747"/>
    </source>
</evidence>
<sequence>MMATQRQRRCREHTGPSPHSVAIVARPTNKRPPEHLILERRKKEEMREEALHQTKYNEFCDLKNDWERWTDRRIQINTVKRKVAGLMQAEQFGIEDRREKLRDLLMEEEQQYLKEMEEKEETVLERQAKMRGRAKDLREKREQERMQIVKEKLDQKFRNECEELRSTLSKRHQDEVCTERLEQLRIKERIEEEKKQEEAMYADLWHKDMLSKMEREEREAQAQHARNREVLGVIQLQRAALEAQKEEAIRLREEEARLLAQQNQLRKLEEQQALEEKRRQQQETREIYDRSVRMKMKRKAKEIQEELAFDMKILEQLLEESRNEAMEQEQRKKELREEDRRYREYLKQMLEEEKIRESEMERLIDEDVERMWQKRLAQWRLEKEARKKLLEEVLAVRRQQINEKLSINEKKQREALVEREEILRAIEENKQIELEQQERQRQKNLQYQSDLEGQMNYTQRQKHIESLEAQREYEKQLEAEMAYRHKLKEELDRPYVDKVHPMRKKTIITQNLG</sequence>
<reference evidence="11" key="1">
    <citation type="submission" date="2025-08" db="UniProtKB">
        <authorList>
            <consortium name="RefSeq"/>
        </authorList>
    </citation>
    <scope>IDENTIFICATION</scope>
    <source>
        <tissue evidence="11">Gonads</tissue>
    </source>
</reference>
<comment type="subcellular location">
    <subcellularLocation>
        <location evidence="1">Cell projection</location>
        <location evidence="1">Cilium</location>
    </subcellularLocation>
</comment>
<evidence type="ECO:0000313" key="10">
    <source>
        <dbReference type="Proteomes" id="UP000085678"/>
    </source>
</evidence>
<keyword evidence="10" id="KW-1185">Reference proteome</keyword>
<keyword evidence="4" id="KW-0966">Cell projection</keyword>
<proteinExistence type="inferred from homology"/>
<comment type="similarity">
    <text evidence="5">Belongs to the CFAP53 family.</text>
</comment>
<feature type="region of interest" description="Disordered" evidence="8">
    <location>
        <begin position="1"/>
        <end position="21"/>
    </location>
</feature>
<dbReference type="STRING" id="7574.A0A1S3IG99"/>
<dbReference type="GeneID" id="106163759"/>
<dbReference type="AlphaFoldDB" id="A0A1S3IG99"/>
<dbReference type="RefSeq" id="XP_013396891.1">
    <property type="nucleotide sequence ID" value="XM_013541437.2"/>
</dbReference>
<accession>A0A1S3IG99</accession>
<dbReference type="PANTHER" id="PTHR31183">
    <property type="entry name" value="TRICHOPLEIN KERATIN FILAMENT-BINDING PROTEIN FAMILY MEMBER"/>
    <property type="match status" value="1"/>
</dbReference>
<dbReference type="GO" id="GO:0005929">
    <property type="term" value="C:cilium"/>
    <property type="evidence" value="ECO:0007669"/>
    <property type="project" value="UniProtKB-SubCell"/>
</dbReference>
<dbReference type="Proteomes" id="UP000085678">
    <property type="component" value="Unplaced"/>
</dbReference>
<evidence type="ECO:0000256" key="3">
    <source>
        <dbReference type="ARBA" id="ARBA00023069"/>
    </source>
</evidence>
<dbReference type="InterPro" id="IPR043596">
    <property type="entry name" value="CFAP53/TCHP"/>
</dbReference>
<dbReference type="FunCoup" id="A0A1S3IG99">
    <property type="interactions" value="564"/>
</dbReference>
<dbReference type="InterPro" id="IPR043597">
    <property type="entry name" value="TPH_dom"/>
</dbReference>
<feature type="domain" description="Trichohyalin-plectin-homology" evidence="9">
    <location>
        <begin position="158"/>
        <end position="492"/>
    </location>
</feature>